<keyword evidence="3" id="KW-1185">Reference proteome</keyword>
<proteinExistence type="predicted"/>
<sequence length="116" mass="13502">MDQFEARKKWETLQLKEYEEGKDSAQSPAERRQLEDAVSNLKSQIAAWTADEQEAQAKKMEVAEQLRIEQAKLDQLQNELDQIDQSPEERVRSSCRRKWMSTSYLILATRPAVGNF</sequence>
<name>A0A7V8NPL3_9BACT</name>
<keyword evidence="1" id="KW-0175">Coiled coil</keyword>
<reference evidence="2" key="1">
    <citation type="submission" date="2020-06" db="EMBL/GenBank/DDBJ databases">
        <title>Legume-microbial interactions unlock mineral nutrients during tropical forest succession.</title>
        <authorList>
            <person name="Epihov D.Z."/>
        </authorList>
    </citation>
    <scope>NUCLEOTIDE SEQUENCE [LARGE SCALE GENOMIC DNA]</scope>
    <source>
        <strain evidence="2">Pan2503</strain>
    </source>
</reference>
<evidence type="ECO:0000313" key="3">
    <source>
        <dbReference type="Proteomes" id="UP000567293"/>
    </source>
</evidence>
<organism evidence="2 3">
    <name type="scientific">Candidatus Acidiferrum panamense</name>
    <dbReference type="NCBI Taxonomy" id="2741543"/>
    <lineage>
        <taxon>Bacteria</taxon>
        <taxon>Pseudomonadati</taxon>
        <taxon>Acidobacteriota</taxon>
        <taxon>Terriglobia</taxon>
        <taxon>Candidatus Acidiferrales</taxon>
        <taxon>Candidatus Acidiferrum</taxon>
    </lineage>
</organism>
<dbReference type="EMBL" id="JACDQQ010000890">
    <property type="protein sequence ID" value="MBA0085164.1"/>
    <property type="molecule type" value="Genomic_DNA"/>
</dbReference>
<dbReference type="AlphaFoldDB" id="A0A7V8NPL3"/>
<accession>A0A7V8NPL3</accession>
<protein>
    <submittedName>
        <fullName evidence="2">Uncharacterized protein</fullName>
    </submittedName>
</protein>
<evidence type="ECO:0000256" key="1">
    <source>
        <dbReference type="SAM" id="Coils"/>
    </source>
</evidence>
<gene>
    <name evidence="2" type="ORF">HRJ53_09220</name>
</gene>
<feature type="coiled-coil region" evidence="1">
    <location>
        <begin position="31"/>
        <end position="86"/>
    </location>
</feature>
<evidence type="ECO:0000313" key="2">
    <source>
        <dbReference type="EMBL" id="MBA0085164.1"/>
    </source>
</evidence>
<comment type="caution">
    <text evidence="2">The sequence shown here is derived from an EMBL/GenBank/DDBJ whole genome shotgun (WGS) entry which is preliminary data.</text>
</comment>
<dbReference type="Proteomes" id="UP000567293">
    <property type="component" value="Unassembled WGS sequence"/>
</dbReference>